<name>A0ABP6S8U7_9ACTN</name>
<comment type="caution">
    <text evidence="3">The sequence shown here is derived from an EMBL/GenBank/DDBJ whole genome shotgun (WGS) entry which is preliminary data.</text>
</comment>
<evidence type="ECO:0000256" key="2">
    <source>
        <dbReference type="ARBA" id="ARBA00023002"/>
    </source>
</evidence>
<gene>
    <name evidence="3" type="ORF">GCM10020367_19270</name>
</gene>
<dbReference type="PRINTS" id="PR00081">
    <property type="entry name" value="GDHRDH"/>
</dbReference>
<dbReference type="Gene3D" id="3.40.50.720">
    <property type="entry name" value="NAD(P)-binding Rossmann-like Domain"/>
    <property type="match status" value="1"/>
</dbReference>
<dbReference type="InterPro" id="IPR036291">
    <property type="entry name" value="NAD(P)-bd_dom_sf"/>
</dbReference>
<sequence>MNDAQRKIAVVTGAGSGIGPSVALALAGAGWSVALAGRRTEALEETASLASSAAPGADALCVRADVTSPDEVTALFAAVRDRWGRVDLLFDHAGTFGPARCRWRTSRTRRGARWST</sequence>
<proteinExistence type="inferred from homology"/>
<reference evidence="4" key="1">
    <citation type="journal article" date="2019" name="Int. J. Syst. Evol. Microbiol.">
        <title>The Global Catalogue of Microorganisms (GCM) 10K type strain sequencing project: providing services to taxonomists for standard genome sequencing and annotation.</title>
        <authorList>
            <consortium name="The Broad Institute Genomics Platform"/>
            <consortium name="The Broad Institute Genome Sequencing Center for Infectious Disease"/>
            <person name="Wu L."/>
            <person name="Ma J."/>
        </authorList>
    </citation>
    <scope>NUCLEOTIDE SEQUENCE [LARGE SCALE GENOMIC DNA]</scope>
    <source>
        <strain evidence="4">JCM 9651</strain>
    </source>
</reference>
<dbReference type="Proteomes" id="UP001499990">
    <property type="component" value="Unassembled WGS sequence"/>
</dbReference>
<keyword evidence="2" id="KW-0560">Oxidoreductase</keyword>
<dbReference type="PANTHER" id="PTHR43669:SF12">
    <property type="entry name" value="BLR5618 PROTEIN"/>
    <property type="match status" value="1"/>
</dbReference>
<dbReference type="EMBL" id="BAAAYL010000001">
    <property type="protein sequence ID" value="GAA3370878.1"/>
    <property type="molecule type" value="Genomic_DNA"/>
</dbReference>
<comment type="similarity">
    <text evidence="1">Belongs to the short-chain dehydrogenases/reductases (SDR) family.</text>
</comment>
<accession>A0ABP6S8U7</accession>
<organism evidence="3 4">
    <name type="scientific">Streptomyces sannanensis</name>
    <dbReference type="NCBI Taxonomy" id="285536"/>
    <lineage>
        <taxon>Bacteria</taxon>
        <taxon>Bacillati</taxon>
        <taxon>Actinomycetota</taxon>
        <taxon>Actinomycetes</taxon>
        <taxon>Kitasatosporales</taxon>
        <taxon>Streptomycetaceae</taxon>
        <taxon>Streptomyces</taxon>
    </lineage>
</organism>
<evidence type="ECO:0000313" key="3">
    <source>
        <dbReference type="EMBL" id="GAA3370878.1"/>
    </source>
</evidence>
<dbReference type="Pfam" id="PF00106">
    <property type="entry name" value="adh_short"/>
    <property type="match status" value="1"/>
</dbReference>
<protein>
    <recommendedName>
        <fullName evidence="5">SDR family NAD(P)-dependent oxidoreductase</fullName>
    </recommendedName>
</protein>
<evidence type="ECO:0000313" key="4">
    <source>
        <dbReference type="Proteomes" id="UP001499990"/>
    </source>
</evidence>
<keyword evidence="4" id="KW-1185">Reference proteome</keyword>
<dbReference type="InterPro" id="IPR002347">
    <property type="entry name" value="SDR_fam"/>
</dbReference>
<dbReference type="SUPFAM" id="SSF51735">
    <property type="entry name" value="NAD(P)-binding Rossmann-fold domains"/>
    <property type="match status" value="1"/>
</dbReference>
<evidence type="ECO:0008006" key="5">
    <source>
        <dbReference type="Google" id="ProtNLM"/>
    </source>
</evidence>
<evidence type="ECO:0000256" key="1">
    <source>
        <dbReference type="ARBA" id="ARBA00006484"/>
    </source>
</evidence>
<dbReference type="PANTHER" id="PTHR43669">
    <property type="entry name" value="5-KETO-D-GLUCONATE 5-REDUCTASE"/>
    <property type="match status" value="1"/>
</dbReference>